<accession>A0A1J5PK52</accession>
<proteinExistence type="predicted"/>
<sequence>MLLFGQARPGVFNFHQRHLAGVAQTKRDLPLGCELDGITQQVEQNLAHAFFVAAHHGRQYAAFFVVESQSLGLRFELE</sequence>
<dbReference type="AntiFam" id="ANF00202">
    <property type="entry name" value="Shadow ORF (opposite gacS)"/>
</dbReference>
<name>A0A1J5PK52_9ZZZZ</name>
<dbReference type="AlphaFoldDB" id="A0A1J5PK52"/>
<reference evidence="1" key="1">
    <citation type="submission" date="2016-10" db="EMBL/GenBank/DDBJ databases">
        <title>Sequence of Gallionella enrichment culture.</title>
        <authorList>
            <person name="Poehlein A."/>
            <person name="Muehling M."/>
            <person name="Daniel R."/>
        </authorList>
    </citation>
    <scope>NUCLEOTIDE SEQUENCE</scope>
</reference>
<gene>
    <name evidence="1" type="ORF">GALL_464570</name>
</gene>
<organism evidence="1">
    <name type="scientific">mine drainage metagenome</name>
    <dbReference type="NCBI Taxonomy" id="410659"/>
    <lineage>
        <taxon>unclassified sequences</taxon>
        <taxon>metagenomes</taxon>
        <taxon>ecological metagenomes</taxon>
    </lineage>
</organism>
<evidence type="ECO:0000313" key="1">
    <source>
        <dbReference type="EMBL" id="OIQ71921.1"/>
    </source>
</evidence>
<dbReference type="EMBL" id="MLJW01003498">
    <property type="protein sequence ID" value="OIQ71921.1"/>
    <property type="molecule type" value="Genomic_DNA"/>
</dbReference>
<protein>
    <submittedName>
        <fullName evidence="1">Uncharacterized protein</fullName>
    </submittedName>
</protein>
<comment type="caution">
    <text evidence="1">The sequence shown here is derived from an EMBL/GenBank/DDBJ whole genome shotgun (WGS) entry which is preliminary data.</text>
</comment>